<dbReference type="RefSeq" id="XP_022346241.1">
    <property type="nucleotide sequence ID" value="XM_022490533.1"/>
</dbReference>
<evidence type="ECO:0000259" key="4">
    <source>
        <dbReference type="PROSITE" id="PS50105"/>
    </source>
</evidence>
<dbReference type="PROSITE" id="PS00141">
    <property type="entry name" value="ASP_PROTEASE"/>
    <property type="match status" value="1"/>
</dbReference>
<dbReference type="InterPro" id="IPR013761">
    <property type="entry name" value="SAM/pointed_sf"/>
</dbReference>
<evidence type="ECO:0000256" key="2">
    <source>
        <dbReference type="ARBA" id="ARBA00023043"/>
    </source>
</evidence>
<dbReference type="InterPro" id="IPR033635">
    <property type="entry name" value="ANKS1/Caskin"/>
</dbReference>
<dbReference type="GO" id="GO:0004190">
    <property type="term" value="F:aspartic-type endopeptidase activity"/>
    <property type="evidence" value="ECO:0007669"/>
    <property type="project" value="InterPro"/>
</dbReference>
<dbReference type="OrthoDB" id="1919336at2759"/>
<keyword evidence="1" id="KW-0677">Repeat</keyword>
<gene>
    <name evidence="6 7" type="primary">LOC111138519</name>
</gene>
<dbReference type="SMART" id="SM00454">
    <property type="entry name" value="SAM"/>
    <property type="match status" value="2"/>
</dbReference>
<accession>A0A8B8F236</accession>
<dbReference type="Pfam" id="PF07647">
    <property type="entry name" value="SAM_2"/>
    <property type="match status" value="1"/>
</dbReference>
<protein>
    <submittedName>
        <fullName evidence="6 7">Uncharacterized protein LOC111138519</fullName>
    </submittedName>
</protein>
<sequence length="366" mass="41538">MAERLQTIPTREFLETMGLVQYLDMFVIKGFDNESDIATLDENDLDDMLISDEDHRHQILQAAAQYQSPSRFRLLDWLQRNGLEYYYVSFMQSDITSLNAVKTLTLDDSLFDELEITLPGHKKRLRKAVTQLQGDVRGDGPSEEVLACGRWKKPSTLSDAKFDFLVMDAFISSTKESAKFHRIEFMVDTGSDVTTIRQEVLDDLNLEILGRIHSKGVHGSKTTNLYKAKILIGNQEMEIEVMGESYDSLGSRVVRHFRHYIDGRNHVWLRGNFCDEDSRLCQTAKHPTLKEEFDAKSVITDSFTSAVASTTQCSKSQNNNVADDTIQRGSTSQKRKRSCADNEEDGVPSKISATTYLHVSPDELDK</sequence>
<dbReference type="Pfam" id="PF00536">
    <property type="entry name" value="SAM_1"/>
    <property type="match status" value="1"/>
</dbReference>
<evidence type="ECO:0000256" key="3">
    <source>
        <dbReference type="SAM" id="MobiDB-lite"/>
    </source>
</evidence>
<proteinExistence type="predicted"/>
<dbReference type="KEGG" id="cvn:111138519"/>
<dbReference type="GO" id="GO:0006508">
    <property type="term" value="P:proteolysis"/>
    <property type="evidence" value="ECO:0007669"/>
    <property type="project" value="InterPro"/>
</dbReference>
<evidence type="ECO:0000313" key="7">
    <source>
        <dbReference type="RefSeq" id="XP_022346242.1"/>
    </source>
</evidence>
<evidence type="ECO:0000313" key="6">
    <source>
        <dbReference type="RefSeq" id="XP_022346241.1"/>
    </source>
</evidence>
<keyword evidence="2" id="KW-0040">ANK repeat</keyword>
<dbReference type="InterPro" id="IPR001660">
    <property type="entry name" value="SAM"/>
</dbReference>
<dbReference type="GeneID" id="111138519"/>
<dbReference type="PROSITE" id="PS50105">
    <property type="entry name" value="SAM_DOMAIN"/>
    <property type="match status" value="2"/>
</dbReference>
<keyword evidence="5" id="KW-1185">Reference proteome</keyword>
<dbReference type="SUPFAM" id="SSF50630">
    <property type="entry name" value="Acid proteases"/>
    <property type="match status" value="1"/>
</dbReference>
<dbReference type="Gene3D" id="1.10.150.50">
    <property type="entry name" value="Transcription Factor, Ets-1"/>
    <property type="match status" value="2"/>
</dbReference>
<feature type="region of interest" description="Disordered" evidence="3">
    <location>
        <begin position="314"/>
        <end position="366"/>
    </location>
</feature>
<dbReference type="SUPFAM" id="SSF47769">
    <property type="entry name" value="SAM/Pointed domain"/>
    <property type="match status" value="2"/>
</dbReference>
<dbReference type="Proteomes" id="UP000694844">
    <property type="component" value="Chromosome 5"/>
</dbReference>
<dbReference type="RefSeq" id="XP_022346242.1">
    <property type="nucleotide sequence ID" value="XM_022490534.1"/>
</dbReference>
<dbReference type="InterPro" id="IPR001969">
    <property type="entry name" value="Aspartic_peptidase_AS"/>
</dbReference>
<dbReference type="Gene3D" id="2.40.70.10">
    <property type="entry name" value="Acid Proteases"/>
    <property type="match status" value="1"/>
</dbReference>
<dbReference type="PANTHER" id="PTHR24174:SF16">
    <property type="entry name" value="CASKIN-2"/>
    <property type="match status" value="1"/>
</dbReference>
<evidence type="ECO:0000313" key="5">
    <source>
        <dbReference type="Proteomes" id="UP000694844"/>
    </source>
</evidence>
<feature type="domain" description="SAM" evidence="4">
    <location>
        <begin position="12"/>
        <end position="69"/>
    </location>
</feature>
<dbReference type="InterPro" id="IPR021109">
    <property type="entry name" value="Peptidase_aspartic_dom_sf"/>
</dbReference>
<name>A0A8B8F236_CRAVI</name>
<feature type="domain" description="SAM" evidence="4">
    <location>
        <begin position="69"/>
        <end position="135"/>
    </location>
</feature>
<dbReference type="PANTHER" id="PTHR24174">
    <property type="entry name" value="ANKYRIN REPEAT AND STERILE ALPHA MOTIF DOMAIN-CONTAINING PROTEIN 1"/>
    <property type="match status" value="1"/>
</dbReference>
<evidence type="ECO:0000256" key="1">
    <source>
        <dbReference type="ARBA" id="ARBA00022737"/>
    </source>
</evidence>
<dbReference type="AlphaFoldDB" id="A0A8B8F236"/>
<organism evidence="5 7">
    <name type="scientific">Crassostrea virginica</name>
    <name type="common">Eastern oyster</name>
    <dbReference type="NCBI Taxonomy" id="6565"/>
    <lineage>
        <taxon>Eukaryota</taxon>
        <taxon>Metazoa</taxon>
        <taxon>Spiralia</taxon>
        <taxon>Lophotrochozoa</taxon>
        <taxon>Mollusca</taxon>
        <taxon>Bivalvia</taxon>
        <taxon>Autobranchia</taxon>
        <taxon>Pteriomorphia</taxon>
        <taxon>Ostreida</taxon>
        <taxon>Ostreoidea</taxon>
        <taxon>Ostreidae</taxon>
        <taxon>Crassostrea</taxon>
    </lineage>
</organism>
<reference evidence="6 7" key="1">
    <citation type="submission" date="2025-04" db="UniProtKB">
        <authorList>
            <consortium name="RefSeq"/>
        </authorList>
    </citation>
    <scope>IDENTIFICATION</scope>
    <source>
        <tissue evidence="6 7">Whole sample</tissue>
    </source>
</reference>
<feature type="compositionally biased region" description="Polar residues" evidence="3">
    <location>
        <begin position="314"/>
        <end position="332"/>
    </location>
</feature>